<evidence type="ECO:0000256" key="1">
    <source>
        <dbReference type="SAM" id="MobiDB-lite"/>
    </source>
</evidence>
<protein>
    <submittedName>
        <fullName evidence="2">Uncharacterized protein</fullName>
    </submittedName>
</protein>
<name>A0A9P5NY58_GYMJU</name>
<dbReference type="Proteomes" id="UP000724874">
    <property type="component" value="Unassembled WGS sequence"/>
</dbReference>
<evidence type="ECO:0000313" key="3">
    <source>
        <dbReference type="Proteomes" id="UP000724874"/>
    </source>
</evidence>
<proteinExistence type="predicted"/>
<comment type="caution">
    <text evidence="2">The sequence shown here is derived from an EMBL/GenBank/DDBJ whole genome shotgun (WGS) entry which is preliminary data.</text>
</comment>
<keyword evidence="3" id="KW-1185">Reference proteome</keyword>
<organism evidence="2 3">
    <name type="scientific">Gymnopilus junonius</name>
    <name type="common">Spectacular rustgill mushroom</name>
    <name type="synonym">Gymnopilus spectabilis subsp. junonius</name>
    <dbReference type="NCBI Taxonomy" id="109634"/>
    <lineage>
        <taxon>Eukaryota</taxon>
        <taxon>Fungi</taxon>
        <taxon>Dikarya</taxon>
        <taxon>Basidiomycota</taxon>
        <taxon>Agaricomycotina</taxon>
        <taxon>Agaricomycetes</taxon>
        <taxon>Agaricomycetidae</taxon>
        <taxon>Agaricales</taxon>
        <taxon>Agaricineae</taxon>
        <taxon>Hymenogastraceae</taxon>
        <taxon>Gymnopilus</taxon>
    </lineage>
</organism>
<feature type="region of interest" description="Disordered" evidence="1">
    <location>
        <begin position="274"/>
        <end position="324"/>
    </location>
</feature>
<reference evidence="2" key="1">
    <citation type="submission" date="2020-11" db="EMBL/GenBank/DDBJ databases">
        <authorList>
            <consortium name="DOE Joint Genome Institute"/>
            <person name="Ahrendt S."/>
            <person name="Riley R."/>
            <person name="Andreopoulos W."/>
            <person name="LaButti K."/>
            <person name="Pangilinan J."/>
            <person name="Ruiz-duenas F.J."/>
            <person name="Barrasa J.M."/>
            <person name="Sanchez-Garcia M."/>
            <person name="Camarero S."/>
            <person name="Miyauchi S."/>
            <person name="Serrano A."/>
            <person name="Linde D."/>
            <person name="Babiker R."/>
            <person name="Drula E."/>
            <person name="Ayuso-Fernandez I."/>
            <person name="Pacheco R."/>
            <person name="Padilla G."/>
            <person name="Ferreira P."/>
            <person name="Barriuso J."/>
            <person name="Kellner H."/>
            <person name="Castanera R."/>
            <person name="Alfaro M."/>
            <person name="Ramirez L."/>
            <person name="Pisabarro A.G."/>
            <person name="Kuo A."/>
            <person name="Tritt A."/>
            <person name="Lipzen A."/>
            <person name="He G."/>
            <person name="Yan M."/>
            <person name="Ng V."/>
            <person name="Cullen D."/>
            <person name="Martin F."/>
            <person name="Rosso M.-N."/>
            <person name="Henrissat B."/>
            <person name="Hibbett D."/>
            <person name="Martinez A.T."/>
            <person name="Grigoriev I.V."/>
        </authorList>
    </citation>
    <scope>NUCLEOTIDE SEQUENCE</scope>
    <source>
        <strain evidence="2">AH 44721</strain>
    </source>
</reference>
<gene>
    <name evidence="2" type="ORF">CPB84DRAFT_1821402</name>
</gene>
<feature type="compositionally biased region" description="Acidic residues" evidence="1">
    <location>
        <begin position="315"/>
        <end position="324"/>
    </location>
</feature>
<dbReference type="EMBL" id="JADNYJ010000006">
    <property type="protein sequence ID" value="KAF8910572.1"/>
    <property type="molecule type" value="Genomic_DNA"/>
</dbReference>
<evidence type="ECO:0000313" key="2">
    <source>
        <dbReference type="EMBL" id="KAF8910572.1"/>
    </source>
</evidence>
<dbReference type="OrthoDB" id="3258555at2759"/>
<sequence length="324" mass="35901">MSVNCRIFFGPSKKTQRLRISDATSCYAARDIAATHSPPFLGKDIGMRNLEGIFESAASHLVSLHFRTPEGDLTATQLRKTVFPLLQNISFRTSYRSHAWFNMFADVCQLPNLTSAMFSLVTMDESFPSNSLVQFCALHGARLFFFADHLSVSVRPRNPRPTCLGRMPCSGAYCCLSEIYGSLRHPNVRWVDIWTSPTFAEEAQELHRKVSSGNGLPALKGVRLLPYYLQESPYPIALLLPPRLVSTTNDTFSIQFLESGIRHDVGKIHYIQPDLVGGSDTDSADDDLVEDESGSSEDSDSSFDSESGSDLGITPDEDAEMDDI</sequence>
<accession>A0A9P5NY58</accession>
<dbReference type="AlphaFoldDB" id="A0A9P5NY58"/>
<feature type="compositionally biased region" description="Acidic residues" evidence="1">
    <location>
        <begin position="282"/>
        <end position="303"/>
    </location>
</feature>